<keyword evidence="4" id="KW-1185">Reference proteome</keyword>
<sequence>MDLQLRGKSVVVTAGSKGLGKGTALQFANEGAHVLISSRNEETLKKAVEEIKEISGNEQVRYSVCDITNPDSIKQLIAAAVEWNGKVDILINNAGGPPAGGFGKFSDEDWQKAFELNLLSFIRLIREALPHMRKAGEGKIVNFASSSIKQTLDNLILSNTFRAGIVGLSKSLSQELATDNIMINTVGPGRIATDRVAELDQIRADKTGVSYEQLREQTEQSIPIGRYGRPDEFAKMVVFLSSGANTYITGQSFVVDGGLVKAL</sequence>
<dbReference type="PANTHER" id="PTHR42879:SF6">
    <property type="entry name" value="NADPH-DEPENDENT REDUCTASE BACG"/>
    <property type="match status" value="1"/>
</dbReference>
<dbReference type="CDD" id="cd05344">
    <property type="entry name" value="BKR_like_SDR_like"/>
    <property type="match status" value="1"/>
</dbReference>
<protein>
    <submittedName>
        <fullName evidence="3">Short-chain dehydrogenase</fullName>
    </submittedName>
</protein>
<evidence type="ECO:0000313" key="3">
    <source>
        <dbReference type="EMBL" id="GGG82810.1"/>
    </source>
</evidence>
<evidence type="ECO:0000256" key="2">
    <source>
        <dbReference type="ARBA" id="ARBA00023002"/>
    </source>
</evidence>
<dbReference type="PANTHER" id="PTHR42879">
    <property type="entry name" value="3-OXOACYL-(ACYL-CARRIER-PROTEIN) REDUCTASE"/>
    <property type="match status" value="1"/>
</dbReference>
<dbReference type="PRINTS" id="PR00081">
    <property type="entry name" value="GDHRDH"/>
</dbReference>
<name>A0A917HKW4_9BACI</name>
<accession>A0A917HKW4</accession>
<keyword evidence="2" id="KW-0560">Oxidoreductase</keyword>
<dbReference type="RefSeq" id="WP_188456234.1">
    <property type="nucleotide sequence ID" value="NZ_BMFR01000015.1"/>
</dbReference>
<gene>
    <name evidence="3" type="ORF">GCM10011398_30460</name>
</gene>
<dbReference type="SUPFAM" id="SSF51735">
    <property type="entry name" value="NAD(P)-binding Rossmann-fold domains"/>
    <property type="match status" value="1"/>
</dbReference>
<evidence type="ECO:0000256" key="1">
    <source>
        <dbReference type="ARBA" id="ARBA00006484"/>
    </source>
</evidence>
<dbReference type="EMBL" id="BMFR01000015">
    <property type="protein sequence ID" value="GGG82810.1"/>
    <property type="molecule type" value="Genomic_DNA"/>
</dbReference>
<dbReference type="InterPro" id="IPR002347">
    <property type="entry name" value="SDR_fam"/>
</dbReference>
<dbReference type="InterPro" id="IPR050259">
    <property type="entry name" value="SDR"/>
</dbReference>
<dbReference type="AlphaFoldDB" id="A0A917HKW4"/>
<dbReference type="PRINTS" id="PR00080">
    <property type="entry name" value="SDRFAMILY"/>
</dbReference>
<organism evidence="3 4">
    <name type="scientific">Virgibacillus oceani</name>
    <dbReference type="NCBI Taxonomy" id="1479511"/>
    <lineage>
        <taxon>Bacteria</taxon>
        <taxon>Bacillati</taxon>
        <taxon>Bacillota</taxon>
        <taxon>Bacilli</taxon>
        <taxon>Bacillales</taxon>
        <taxon>Bacillaceae</taxon>
        <taxon>Virgibacillus</taxon>
    </lineage>
</organism>
<dbReference type="InterPro" id="IPR036291">
    <property type="entry name" value="NAD(P)-bd_dom_sf"/>
</dbReference>
<dbReference type="FunFam" id="3.40.50.720:FF:000084">
    <property type="entry name" value="Short-chain dehydrogenase reductase"/>
    <property type="match status" value="1"/>
</dbReference>
<reference evidence="3" key="1">
    <citation type="journal article" date="2014" name="Int. J. Syst. Evol. Microbiol.">
        <title>Complete genome sequence of Corynebacterium casei LMG S-19264T (=DSM 44701T), isolated from a smear-ripened cheese.</title>
        <authorList>
            <consortium name="US DOE Joint Genome Institute (JGI-PGF)"/>
            <person name="Walter F."/>
            <person name="Albersmeier A."/>
            <person name="Kalinowski J."/>
            <person name="Ruckert C."/>
        </authorList>
    </citation>
    <scope>NUCLEOTIDE SEQUENCE</scope>
    <source>
        <strain evidence="3">CGMCC 1.12754</strain>
    </source>
</reference>
<reference evidence="3" key="2">
    <citation type="submission" date="2020-09" db="EMBL/GenBank/DDBJ databases">
        <authorList>
            <person name="Sun Q."/>
            <person name="Zhou Y."/>
        </authorList>
    </citation>
    <scope>NUCLEOTIDE SEQUENCE</scope>
    <source>
        <strain evidence="3">CGMCC 1.12754</strain>
    </source>
</reference>
<comment type="similarity">
    <text evidence="1">Belongs to the short-chain dehydrogenases/reductases (SDR) family.</text>
</comment>
<comment type="caution">
    <text evidence="3">The sequence shown here is derived from an EMBL/GenBank/DDBJ whole genome shotgun (WGS) entry which is preliminary data.</text>
</comment>
<dbReference type="Proteomes" id="UP000622860">
    <property type="component" value="Unassembled WGS sequence"/>
</dbReference>
<proteinExistence type="inferred from homology"/>
<dbReference type="GO" id="GO:0008206">
    <property type="term" value="P:bile acid metabolic process"/>
    <property type="evidence" value="ECO:0007669"/>
    <property type="project" value="UniProtKB-ARBA"/>
</dbReference>
<dbReference type="Pfam" id="PF13561">
    <property type="entry name" value="adh_short_C2"/>
    <property type="match status" value="1"/>
</dbReference>
<evidence type="ECO:0000313" key="4">
    <source>
        <dbReference type="Proteomes" id="UP000622860"/>
    </source>
</evidence>
<dbReference type="Gene3D" id="3.40.50.720">
    <property type="entry name" value="NAD(P)-binding Rossmann-like Domain"/>
    <property type="match status" value="1"/>
</dbReference>
<dbReference type="GO" id="GO:0016491">
    <property type="term" value="F:oxidoreductase activity"/>
    <property type="evidence" value="ECO:0007669"/>
    <property type="project" value="UniProtKB-KW"/>
</dbReference>